<dbReference type="eggNOG" id="COG0705">
    <property type="taxonomic scope" value="Bacteria"/>
</dbReference>
<feature type="transmembrane region" description="Helical" evidence="7">
    <location>
        <begin position="193"/>
        <end position="211"/>
    </location>
</feature>
<dbReference type="OrthoDB" id="9807874at2"/>
<evidence type="ECO:0000259" key="8">
    <source>
        <dbReference type="Pfam" id="PF01694"/>
    </source>
</evidence>
<feature type="transmembrane region" description="Helical" evidence="7">
    <location>
        <begin position="163"/>
        <end position="181"/>
    </location>
</feature>
<dbReference type="InterPro" id="IPR022764">
    <property type="entry name" value="Peptidase_S54_rhomboid_dom"/>
</dbReference>
<dbReference type="Proteomes" id="UP000018439">
    <property type="component" value="Chromosome"/>
</dbReference>
<proteinExistence type="inferred from homology"/>
<dbReference type="SUPFAM" id="SSF144091">
    <property type="entry name" value="Rhomboid-like"/>
    <property type="match status" value="1"/>
</dbReference>
<evidence type="ECO:0000256" key="6">
    <source>
        <dbReference type="ARBA" id="ARBA00023136"/>
    </source>
</evidence>
<evidence type="ECO:0000256" key="7">
    <source>
        <dbReference type="SAM" id="Phobius"/>
    </source>
</evidence>
<feature type="transmembrane region" description="Helical" evidence="7">
    <location>
        <begin position="84"/>
        <end position="105"/>
    </location>
</feature>
<dbReference type="STRING" id="679937.Bcop_0471"/>
<reference evidence="9 10" key="1">
    <citation type="journal article" date="2011" name="Stand. Genomic Sci.">
        <title>Non-contiguous finished genome sequence of Bacteroides coprosuis type strain (PC139).</title>
        <authorList>
            <person name="Land M."/>
            <person name="Held B."/>
            <person name="Gronow S."/>
            <person name="Abt B."/>
            <person name="Lucas S."/>
            <person name="Del Rio T.G."/>
            <person name="Nolan M."/>
            <person name="Tice H."/>
            <person name="Cheng J.F."/>
            <person name="Pitluck S."/>
            <person name="Liolios K."/>
            <person name="Pagani I."/>
            <person name="Ivanova N."/>
            <person name="Mavromatis K."/>
            <person name="Mikhailova N."/>
            <person name="Pati A."/>
            <person name="Tapia R."/>
            <person name="Han C."/>
            <person name="Goodwin L."/>
            <person name="Chen A."/>
            <person name="Palaniappan K."/>
            <person name="Hauser L."/>
            <person name="Brambilla E.M."/>
            <person name="Rohde M."/>
            <person name="Goker M."/>
            <person name="Detter J.C."/>
            <person name="Woyke T."/>
            <person name="Bristow J."/>
            <person name="Eisen J.A."/>
            <person name="Markowitz V."/>
            <person name="Hugenholtz P."/>
            <person name="Kyrpides N.C."/>
            <person name="Klenk H.P."/>
            <person name="Lapidus A."/>
        </authorList>
    </citation>
    <scope>NUCLEOTIDE SEQUENCE</scope>
    <source>
        <strain evidence="9 10">DSM 18011</strain>
    </source>
</reference>
<evidence type="ECO:0000256" key="2">
    <source>
        <dbReference type="ARBA" id="ARBA00009045"/>
    </source>
</evidence>
<dbReference type="InterPro" id="IPR035952">
    <property type="entry name" value="Rhomboid-like_sf"/>
</dbReference>
<accession>F3ZRG4</accession>
<evidence type="ECO:0000256" key="1">
    <source>
        <dbReference type="ARBA" id="ARBA00004141"/>
    </source>
</evidence>
<dbReference type="HOGENOM" id="CLU_055068_4_1_10"/>
<sequence length="222" mass="24849">MPTVTRNLIIINLLFFFGTFVASTYGINLNALLGLHYFMSDGFNPAQIFTYIFMHGGFTHLFFNMFALWMFGRILETVWGPKKFLLYFLVCGVGAGLIQELVQFIEVQSILSDLGGAGLDYVKSSVYNSRAYTVGASGAVYGILLAFGMLFPNEKLFIIPFPFPIKAKYFVIGYALIELYSGIGNAPGDNTAHFAHLGGMIFGLILILYWRKKGNDRFTFRS</sequence>
<keyword evidence="6 7" id="KW-0472">Membrane</keyword>
<evidence type="ECO:0000313" key="9">
    <source>
        <dbReference type="EMBL" id="EGJ70689.1"/>
    </source>
</evidence>
<dbReference type="GO" id="GO:0004252">
    <property type="term" value="F:serine-type endopeptidase activity"/>
    <property type="evidence" value="ECO:0007669"/>
    <property type="project" value="InterPro"/>
</dbReference>
<feature type="domain" description="Peptidase S54 rhomboid" evidence="8">
    <location>
        <begin position="47"/>
        <end position="210"/>
    </location>
</feature>
<evidence type="ECO:0000256" key="4">
    <source>
        <dbReference type="ARBA" id="ARBA00022801"/>
    </source>
</evidence>
<keyword evidence="3 7" id="KW-0812">Transmembrane</keyword>
<protein>
    <submittedName>
        <fullName evidence="9">Peptidase S54, rhomboid domain protein</fullName>
    </submittedName>
</protein>
<evidence type="ECO:0000256" key="3">
    <source>
        <dbReference type="ARBA" id="ARBA00022692"/>
    </source>
</evidence>
<comment type="similarity">
    <text evidence="2">Belongs to the peptidase S54 family.</text>
</comment>
<gene>
    <name evidence="9" type="ORF">Bcop_0471</name>
</gene>
<dbReference type="PANTHER" id="PTHR43731:SF14">
    <property type="entry name" value="PRESENILIN-ASSOCIATED RHOMBOID-LIKE PROTEIN, MITOCHONDRIAL"/>
    <property type="match status" value="1"/>
</dbReference>
<keyword evidence="10" id="KW-1185">Reference proteome</keyword>
<keyword evidence="4" id="KW-0378">Hydrolase</keyword>
<dbReference type="GO" id="GO:0016020">
    <property type="term" value="C:membrane"/>
    <property type="evidence" value="ECO:0007669"/>
    <property type="project" value="UniProtKB-SubCell"/>
</dbReference>
<dbReference type="EMBL" id="CM001167">
    <property type="protein sequence ID" value="EGJ70689.1"/>
    <property type="molecule type" value="Genomic_DNA"/>
</dbReference>
<feature type="transmembrane region" description="Helical" evidence="7">
    <location>
        <begin position="131"/>
        <end position="151"/>
    </location>
</feature>
<organism evidence="9 10">
    <name type="scientific">Bacteroides coprosuis DSM 18011</name>
    <dbReference type="NCBI Taxonomy" id="679937"/>
    <lineage>
        <taxon>Bacteria</taxon>
        <taxon>Pseudomonadati</taxon>
        <taxon>Bacteroidota</taxon>
        <taxon>Bacteroidia</taxon>
        <taxon>Bacteroidales</taxon>
        <taxon>Bacteroidaceae</taxon>
        <taxon>Bacteroides</taxon>
    </lineage>
</organism>
<feature type="transmembrane region" description="Helical" evidence="7">
    <location>
        <begin position="7"/>
        <end position="28"/>
    </location>
</feature>
<dbReference type="AlphaFoldDB" id="F3ZRG4"/>
<keyword evidence="5 7" id="KW-1133">Transmembrane helix</keyword>
<name>F3ZRG4_9BACE</name>
<dbReference type="Pfam" id="PF01694">
    <property type="entry name" value="Rhomboid"/>
    <property type="match status" value="1"/>
</dbReference>
<evidence type="ECO:0000256" key="5">
    <source>
        <dbReference type="ARBA" id="ARBA00022989"/>
    </source>
</evidence>
<dbReference type="Gene3D" id="1.20.1540.10">
    <property type="entry name" value="Rhomboid-like"/>
    <property type="match status" value="1"/>
</dbReference>
<evidence type="ECO:0000313" key="10">
    <source>
        <dbReference type="Proteomes" id="UP000018439"/>
    </source>
</evidence>
<dbReference type="PANTHER" id="PTHR43731">
    <property type="entry name" value="RHOMBOID PROTEASE"/>
    <property type="match status" value="1"/>
</dbReference>
<feature type="transmembrane region" description="Helical" evidence="7">
    <location>
        <begin position="48"/>
        <end position="72"/>
    </location>
</feature>
<comment type="subcellular location">
    <subcellularLocation>
        <location evidence="1">Membrane</location>
        <topology evidence="1">Multi-pass membrane protein</topology>
    </subcellularLocation>
</comment>
<dbReference type="InterPro" id="IPR050925">
    <property type="entry name" value="Rhomboid_protease_S54"/>
</dbReference>